<dbReference type="GO" id="GO:0003677">
    <property type="term" value="F:DNA binding"/>
    <property type="evidence" value="ECO:0007669"/>
    <property type="project" value="UniProtKB-KW"/>
</dbReference>
<gene>
    <name evidence="4" type="ORF">SAMN05216377_10846</name>
</gene>
<evidence type="ECO:0000256" key="1">
    <source>
        <dbReference type="ARBA" id="ARBA00023125"/>
    </source>
</evidence>
<keyword evidence="5" id="KW-1185">Reference proteome</keyword>
<feature type="domain" description="HTH merR-type" evidence="3">
    <location>
        <begin position="1"/>
        <end position="68"/>
    </location>
</feature>
<dbReference type="SUPFAM" id="SSF46955">
    <property type="entry name" value="Putative DNA-binding domain"/>
    <property type="match status" value="1"/>
</dbReference>
<evidence type="ECO:0000313" key="5">
    <source>
        <dbReference type="Proteomes" id="UP000198967"/>
    </source>
</evidence>
<evidence type="ECO:0000313" key="4">
    <source>
        <dbReference type="EMBL" id="SDF96612.1"/>
    </source>
</evidence>
<dbReference type="EMBL" id="FNBE01000008">
    <property type="protein sequence ID" value="SDF96612.1"/>
    <property type="molecule type" value="Genomic_DNA"/>
</dbReference>
<evidence type="ECO:0000259" key="3">
    <source>
        <dbReference type="PROSITE" id="PS50937"/>
    </source>
</evidence>
<feature type="coiled-coil region" evidence="2">
    <location>
        <begin position="78"/>
        <end position="112"/>
    </location>
</feature>
<dbReference type="PANTHER" id="PTHR30204:SF97">
    <property type="entry name" value="MERR FAMILY REGULATORY PROTEIN"/>
    <property type="match status" value="1"/>
</dbReference>
<dbReference type="Pfam" id="PF13411">
    <property type="entry name" value="MerR_1"/>
    <property type="match status" value="1"/>
</dbReference>
<keyword evidence="2" id="KW-0175">Coiled coil</keyword>
<dbReference type="SMART" id="SM00422">
    <property type="entry name" value="HTH_MERR"/>
    <property type="match status" value="1"/>
</dbReference>
<protein>
    <submittedName>
        <fullName evidence="4">DNA-binding transcriptional regulator, MerR family</fullName>
    </submittedName>
</protein>
<dbReference type="OrthoDB" id="3824912at2"/>
<dbReference type="InterPro" id="IPR009061">
    <property type="entry name" value="DNA-bd_dom_put_sf"/>
</dbReference>
<organism evidence="4 5">
    <name type="scientific">Pseudonocardia oroxyli</name>
    <dbReference type="NCBI Taxonomy" id="366584"/>
    <lineage>
        <taxon>Bacteria</taxon>
        <taxon>Bacillati</taxon>
        <taxon>Actinomycetota</taxon>
        <taxon>Actinomycetes</taxon>
        <taxon>Pseudonocardiales</taxon>
        <taxon>Pseudonocardiaceae</taxon>
        <taxon>Pseudonocardia</taxon>
    </lineage>
</organism>
<dbReference type="InterPro" id="IPR047057">
    <property type="entry name" value="MerR_fam"/>
</dbReference>
<dbReference type="PROSITE" id="PS00552">
    <property type="entry name" value="HTH_MERR_1"/>
    <property type="match status" value="1"/>
</dbReference>
<dbReference type="PRINTS" id="PR00040">
    <property type="entry name" value="HTHMERR"/>
</dbReference>
<dbReference type="Proteomes" id="UP000198967">
    <property type="component" value="Unassembled WGS sequence"/>
</dbReference>
<dbReference type="GO" id="GO:0003700">
    <property type="term" value="F:DNA-binding transcription factor activity"/>
    <property type="evidence" value="ECO:0007669"/>
    <property type="project" value="InterPro"/>
</dbReference>
<sequence length="120" mass="13506">MRIGELSRATGVSTRALRYYEEQGLLVGERLANGYRDYPAEAVETVRFIQDLYSAGLPSDVVRDVLPCAQGERPTGDCAALLARAEQVRQALREQEERIAQRRRTLEQFLEAGSVTPPRR</sequence>
<keyword evidence="1 4" id="KW-0238">DNA-binding</keyword>
<name>A0A1G7QDN5_PSEOR</name>
<accession>A0A1G7QDN5</accession>
<reference evidence="4 5" key="1">
    <citation type="submission" date="2016-10" db="EMBL/GenBank/DDBJ databases">
        <authorList>
            <person name="de Groot N.N."/>
        </authorList>
    </citation>
    <scope>NUCLEOTIDE SEQUENCE [LARGE SCALE GENOMIC DNA]</scope>
    <source>
        <strain evidence="4 5">CGMCC 4.3143</strain>
    </source>
</reference>
<dbReference type="PANTHER" id="PTHR30204">
    <property type="entry name" value="REDOX-CYCLING DRUG-SENSING TRANSCRIPTIONAL ACTIVATOR SOXR"/>
    <property type="match status" value="1"/>
</dbReference>
<dbReference type="AlphaFoldDB" id="A0A1G7QDN5"/>
<dbReference type="InterPro" id="IPR000551">
    <property type="entry name" value="MerR-type_HTH_dom"/>
</dbReference>
<evidence type="ECO:0000256" key="2">
    <source>
        <dbReference type="SAM" id="Coils"/>
    </source>
</evidence>
<dbReference type="Gene3D" id="1.10.1660.10">
    <property type="match status" value="1"/>
</dbReference>
<dbReference type="STRING" id="366584.SAMN05216377_10846"/>
<proteinExistence type="predicted"/>
<dbReference type="PROSITE" id="PS50937">
    <property type="entry name" value="HTH_MERR_2"/>
    <property type="match status" value="1"/>
</dbReference>
<dbReference type="CDD" id="cd01282">
    <property type="entry name" value="HTH_MerR-like_sg3"/>
    <property type="match status" value="1"/>
</dbReference>